<accession>A0A4Y9ENH7</accession>
<dbReference type="PANTHER" id="PTHR43808">
    <property type="entry name" value="ACETYLORNITHINE DEACETYLASE"/>
    <property type="match status" value="1"/>
</dbReference>
<dbReference type="SUPFAM" id="SSF55031">
    <property type="entry name" value="Bacterial exopeptidase dimerisation domain"/>
    <property type="match status" value="1"/>
</dbReference>
<keyword evidence="1" id="KW-0479">Metal-binding</keyword>
<dbReference type="Proteomes" id="UP000297737">
    <property type="component" value="Unassembled WGS sequence"/>
</dbReference>
<reference evidence="4 5" key="1">
    <citation type="submission" date="2019-02" db="EMBL/GenBank/DDBJ databases">
        <title>Polymorphobacter sp. isolated from the lake at the Tibet of China.</title>
        <authorList>
            <person name="Li A."/>
        </authorList>
    </citation>
    <scope>NUCLEOTIDE SEQUENCE [LARGE SCALE GENOMIC DNA]</scope>
    <source>
        <strain evidence="4 5">DJ1R-1</strain>
    </source>
</reference>
<feature type="domain" description="Peptidase M20 dimerisation" evidence="3">
    <location>
        <begin position="210"/>
        <end position="307"/>
    </location>
</feature>
<evidence type="ECO:0000313" key="4">
    <source>
        <dbReference type="EMBL" id="TFU03164.1"/>
    </source>
</evidence>
<evidence type="ECO:0000313" key="5">
    <source>
        <dbReference type="Proteomes" id="UP000297737"/>
    </source>
</evidence>
<dbReference type="GO" id="GO:0046872">
    <property type="term" value="F:metal ion binding"/>
    <property type="evidence" value="ECO:0007669"/>
    <property type="project" value="UniProtKB-KW"/>
</dbReference>
<comment type="caution">
    <text evidence="4">The sequence shown here is derived from an EMBL/GenBank/DDBJ whole genome shotgun (WGS) entry which is preliminary data.</text>
</comment>
<gene>
    <name evidence="4" type="ORF">EUV02_08185</name>
</gene>
<proteinExistence type="predicted"/>
<evidence type="ECO:0000256" key="2">
    <source>
        <dbReference type="ARBA" id="ARBA00022801"/>
    </source>
</evidence>
<dbReference type="OrthoDB" id="9776600at2"/>
<sequence length="415" mass="43053">MIESTALPTPKLSPVEADCLATLDAAREPLVARIEAWAAINSGSRNKAGLATMASELVGAFGVLDGAMQLLDPTPVNAVDATGTAKPLFHGQNFHLVKRPDAPVRVLLTGHMDTVFAVDHAFQTSKWLDADTLNGPGTADMKGGIAVMLAALQVLEASPFAGQLGYEVVINSDEEVSSLGSGALLADAAKRCHLGLTYEPALPDGTLAGARKGSGNFAAVVHGRAAHAGREPEKGRNAIVAASDLALRLAALVKSIPGLSCNPAKIDGGGPNNIVPEMAVLRFNVRPASPEMQQEAQVAIAAAIAAVSADHDVHIHLDGSFARPPKPMDANQRRLFELVKACGHDIGLSIGWRDTGGVCDGNNLAATGLAVVDTLGPRGGSIHSADEFLCADSLVERAKLSALILMRVAQNGWVR</sequence>
<dbReference type="PANTHER" id="PTHR43808:SF9">
    <property type="entry name" value="BLL0789 PROTEIN"/>
    <property type="match status" value="1"/>
</dbReference>
<keyword evidence="5" id="KW-1185">Reference proteome</keyword>
<dbReference type="AlphaFoldDB" id="A0A4Y9ENH7"/>
<keyword evidence="2 4" id="KW-0378">Hydrolase</keyword>
<dbReference type="RefSeq" id="WP_135245756.1">
    <property type="nucleotide sequence ID" value="NZ_SIHO01000002.1"/>
</dbReference>
<dbReference type="GO" id="GO:0016787">
    <property type="term" value="F:hydrolase activity"/>
    <property type="evidence" value="ECO:0007669"/>
    <property type="project" value="UniProtKB-KW"/>
</dbReference>
<evidence type="ECO:0000259" key="3">
    <source>
        <dbReference type="Pfam" id="PF07687"/>
    </source>
</evidence>
<dbReference type="Pfam" id="PF01546">
    <property type="entry name" value="Peptidase_M20"/>
    <property type="match status" value="1"/>
</dbReference>
<dbReference type="InterPro" id="IPR011650">
    <property type="entry name" value="Peptidase_M20_dimer"/>
</dbReference>
<evidence type="ECO:0000256" key="1">
    <source>
        <dbReference type="ARBA" id="ARBA00022723"/>
    </source>
</evidence>
<name>A0A4Y9ENH7_9SPHN</name>
<dbReference type="Gene3D" id="3.30.70.360">
    <property type="match status" value="1"/>
</dbReference>
<dbReference type="Gene3D" id="3.40.630.10">
    <property type="entry name" value="Zn peptidases"/>
    <property type="match status" value="1"/>
</dbReference>
<dbReference type="InterPro" id="IPR002933">
    <property type="entry name" value="Peptidase_M20"/>
</dbReference>
<dbReference type="SUPFAM" id="SSF53187">
    <property type="entry name" value="Zn-dependent exopeptidases"/>
    <property type="match status" value="1"/>
</dbReference>
<organism evidence="4 5">
    <name type="scientific">Glacieibacterium arshaanense</name>
    <dbReference type="NCBI Taxonomy" id="2511025"/>
    <lineage>
        <taxon>Bacteria</taxon>
        <taxon>Pseudomonadati</taxon>
        <taxon>Pseudomonadota</taxon>
        <taxon>Alphaproteobacteria</taxon>
        <taxon>Sphingomonadales</taxon>
        <taxon>Sphingosinicellaceae</taxon>
        <taxon>Glacieibacterium</taxon>
    </lineage>
</organism>
<dbReference type="InterPro" id="IPR036264">
    <property type="entry name" value="Bact_exopeptidase_dim_dom"/>
</dbReference>
<dbReference type="NCBIfam" id="NF005602">
    <property type="entry name" value="PRK07338.1"/>
    <property type="match status" value="1"/>
</dbReference>
<dbReference type="Pfam" id="PF07687">
    <property type="entry name" value="M20_dimer"/>
    <property type="match status" value="1"/>
</dbReference>
<protein>
    <submittedName>
        <fullName evidence="4">Hydrolase</fullName>
    </submittedName>
</protein>
<dbReference type="InterPro" id="IPR050072">
    <property type="entry name" value="Peptidase_M20A"/>
</dbReference>
<dbReference type="EMBL" id="SIHO01000002">
    <property type="protein sequence ID" value="TFU03164.1"/>
    <property type="molecule type" value="Genomic_DNA"/>
</dbReference>